<keyword evidence="2" id="KW-0808">Transferase</keyword>
<dbReference type="EMBL" id="GDHC01000383">
    <property type="protein sequence ID" value="JAQ18246.1"/>
    <property type="molecule type" value="Transcribed_RNA"/>
</dbReference>
<dbReference type="Gene3D" id="3.50.30.30">
    <property type="match status" value="1"/>
</dbReference>
<dbReference type="PROSITE" id="PS50089">
    <property type="entry name" value="ZF_RING_2"/>
    <property type="match status" value="1"/>
</dbReference>
<feature type="compositionally biased region" description="Low complexity" evidence="13">
    <location>
        <begin position="371"/>
        <end position="385"/>
    </location>
</feature>
<dbReference type="InterPro" id="IPR003137">
    <property type="entry name" value="PA_domain"/>
</dbReference>
<dbReference type="InterPro" id="IPR051653">
    <property type="entry name" value="E3_ligase_sorting_rcpt"/>
</dbReference>
<evidence type="ECO:0000256" key="9">
    <source>
        <dbReference type="ARBA" id="ARBA00023136"/>
    </source>
</evidence>
<evidence type="ECO:0000256" key="5">
    <source>
        <dbReference type="ARBA" id="ARBA00022729"/>
    </source>
</evidence>
<feature type="transmembrane region" description="Helical" evidence="14">
    <location>
        <begin position="173"/>
        <end position="197"/>
    </location>
</feature>
<keyword evidence="6 12" id="KW-0863">Zinc-finger</keyword>
<sequence length="446" mass="49054">MFAMAKSWKVLALLNIAIVAADLEIFPESDPMIIVADFLDAEANFGFDIPKNGLSTMVVLAEPENGCSKLSPPPPNISGPNPAYWAVLIKRYNCSFEDKVYNAQEAFYDVAIIHNVDSNKLEIMNASNPERIHISAVFISGNAGKEIKSKYLYDKGYIVRIEPNSSSDLLGKILIPFVVIISTSFTIMIGIMIMKCIKDHRRARRRRLPNSSLNKIPTAKFRKNDPFETCAICLDDFIEGEKLRILPCSHAYHCKCIDPWLTRNRRVCPMCKRKVFAADEPPQSDDSSSEDDDHTPLLRGRGPTTYGGTRGWTPLSGNDLEEFLEQNRDEFNRIQTLIHNRPGGPLIIADLEASIGTAGGSEEQNNCHHTSASNSESFSSASSGVDSDDVYNPFNPSTSHQNPVNGSASSQSQSVASESITVQVVPSLFGSSPQSTSDKSTRPADC</sequence>
<reference evidence="20" key="4">
    <citation type="journal article" date="2016" name="Gigascience">
        <title>De novo construction of an expanded transcriptome assembly for the western tarnished plant bug, Lygus hesperus.</title>
        <authorList>
            <person name="Tassone E.E."/>
            <person name="Geib S.M."/>
            <person name="Hall B."/>
            <person name="Fabrick J.A."/>
            <person name="Brent C.S."/>
            <person name="Hull J.J."/>
        </authorList>
    </citation>
    <scope>NUCLEOTIDE SEQUENCE</scope>
</reference>
<feature type="region of interest" description="Disordered" evidence="13">
    <location>
        <begin position="279"/>
        <end position="317"/>
    </location>
</feature>
<accession>A0A0A9Z5W7</accession>
<dbReference type="Pfam" id="PF02225">
    <property type="entry name" value="PA"/>
    <property type="match status" value="1"/>
</dbReference>
<dbReference type="EMBL" id="GBHO01006409">
    <property type="protein sequence ID" value="JAG37195.1"/>
    <property type="molecule type" value="Transcribed_RNA"/>
</dbReference>
<comment type="subcellular location">
    <subcellularLocation>
        <location evidence="11">Endomembrane system</location>
        <topology evidence="11">Single-pass type I membrane protein</topology>
    </subcellularLocation>
</comment>
<proteinExistence type="predicted"/>
<dbReference type="AlphaFoldDB" id="A0A0A9Z5W7"/>
<evidence type="ECO:0000313" key="22">
    <source>
        <dbReference type="EMBL" id="JAQ18246.1"/>
    </source>
</evidence>
<evidence type="ECO:0000256" key="11">
    <source>
        <dbReference type="ARBA" id="ARBA00046288"/>
    </source>
</evidence>
<keyword evidence="3 14" id="KW-0812">Transmembrane</keyword>
<dbReference type="PANTHER" id="PTHR47168:SF1">
    <property type="entry name" value="OS02G0798600 PROTEIN"/>
    <property type="match status" value="1"/>
</dbReference>
<dbReference type="EMBL" id="GDHC01012833">
    <property type="protein sequence ID" value="JAQ05796.1"/>
    <property type="molecule type" value="Transcribed_RNA"/>
</dbReference>
<evidence type="ECO:0000256" key="14">
    <source>
        <dbReference type="SAM" id="Phobius"/>
    </source>
</evidence>
<keyword evidence="8 14" id="KW-1133">Transmembrane helix</keyword>
<evidence type="ECO:0000313" key="19">
    <source>
        <dbReference type="EMBL" id="JAG49823.1"/>
    </source>
</evidence>
<evidence type="ECO:0000256" key="2">
    <source>
        <dbReference type="ARBA" id="ARBA00022679"/>
    </source>
</evidence>
<evidence type="ECO:0000256" key="3">
    <source>
        <dbReference type="ARBA" id="ARBA00022692"/>
    </source>
</evidence>
<feature type="domain" description="RING-type" evidence="16">
    <location>
        <begin position="230"/>
        <end position="272"/>
    </location>
</feature>
<keyword evidence="4" id="KW-0479">Metal-binding</keyword>
<feature type="compositionally biased region" description="Low complexity" evidence="13">
    <location>
        <begin position="407"/>
        <end position="419"/>
    </location>
</feature>
<dbReference type="SUPFAM" id="SSF57850">
    <property type="entry name" value="RING/U-box"/>
    <property type="match status" value="1"/>
</dbReference>
<dbReference type="Pfam" id="PF13639">
    <property type="entry name" value="zf-RING_2"/>
    <property type="match status" value="1"/>
</dbReference>
<keyword evidence="9 14" id="KW-0472">Membrane</keyword>
<evidence type="ECO:0000259" key="16">
    <source>
        <dbReference type="PROSITE" id="PS50089"/>
    </source>
</evidence>
<evidence type="ECO:0000256" key="12">
    <source>
        <dbReference type="PROSITE-ProRule" id="PRU00175"/>
    </source>
</evidence>
<protein>
    <submittedName>
        <fullName evidence="18">E3 ubiquitin-protein ligase RNF13</fullName>
    </submittedName>
</protein>
<evidence type="ECO:0000256" key="6">
    <source>
        <dbReference type="ARBA" id="ARBA00022771"/>
    </source>
</evidence>
<keyword evidence="7" id="KW-0862">Zinc</keyword>
<dbReference type="SMART" id="SM00184">
    <property type="entry name" value="RING"/>
    <property type="match status" value="1"/>
</dbReference>
<reference evidence="18" key="1">
    <citation type="journal article" date="2014" name="PLoS ONE">
        <title>Transcriptome-Based Identification of ABC Transporters in the Western Tarnished Plant Bug Lygus hesperus.</title>
        <authorList>
            <person name="Hull J.J."/>
            <person name="Chaney K."/>
            <person name="Geib S.M."/>
            <person name="Fabrick J.A."/>
            <person name="Brent C.S."/>
            <person name="Walsh D."/>
            <person name="Lavine L.C."/>
        </authorList>
    </citation>
    <scope>NUCLEOTIDE SEQUENCE</scope>
</reference>
<dbReference type="CDD" id="cd02123">
    <property type="entry name" value="PA_C_RZF_like"/>
    <property type="match status" value="1"/>
</dbReference>
<name>A0A0A9Z5W7_LYGHE</name>
<organism evidence="18">
    <name type="scientific">Lygus hesperus</name>
    <name type="common">Western plant bug</name>
    <dbReference type="NCBI Taxonomy" id="30085"/>
    <lineage>
        <taxon>Eukaryota</taxon>
        <taxon>Metazoa</taxon>
        <taxon>Ecdysozoa</taxon>
        <taxon>Arthropoda</taxon>
        <taxon>Hexapoda</taxon>
        <taxon>Insecta</taxon>
        <taxon>Pterygota</taxon>
        <taxon>Neoptera</taxon>
        <taxon>Paraneoptera</taxon>
        <taxon>Hemiptera</taxon>
        <taxon>Heteroptera</taxon>
        <taxon>Panheteroptera</taxon>
        <taxon>Cimicomorpha</taxon>
        <taxon>Miridae</taxon>
        <taxon>Mirini</taxon>
        <taxon>Lygus</taxon>
    </lineage>
</organism>
<reference evidence="18" key="2">
    <citation type="submission" date="2014-07" db="EMBL/GenBank/DDBJ databases">
        <authorList>
            <person name="Hull J."/>
        </authorList>
    </citation>
    <scope>NUCLEOTIDE SEQUENCE</scope>
</reference>
<feature type="signal peptide" evidence="15">
    <location>
        <begin position="1"/>
        <end position="21"/>
    </location>
</feature>
<evidence type="ECO:0000256" key="15">
    <source>
        <dbReference type="SAM" id="SignalP"/>
    </source>
</evidence>
<evidence type="ECO:0000256" key="4">
    <source>
        <dbReference type="ARBA" id="ARBA00022723"/>
    </source>
</evidence>
<dbReference type="EMBL" id="GBRD01016003">
    <property type="protein sequence ID" value="JAG49823.1"/>
    <property type="molecule type" value="Transcribed_RNA"/>
</dbReference>
<dbReference type="EMBL" id="GBRD01004856">
    <property type="protein sequence ID" value="JAG60965.1"/>
    <property type="molecule type" value="Transcribed_RNA"/>
</dbReference>
<dbReference type="InterPro" id="IPR044744">
    <property type="entry name" value="ZNRF4/RNF13/RNF167_PA"/>
</dbReference>
<dbReference type="GO" id="GO:0012505">
    <property type="term" value="C:endomembrane system"/>
    <property type="evidence" value="ECO:0007669"/>
    <property type="project" value="UniProtKB-SubCell"/>
</dbReference>
<feature type="compositionally biased region" description="Polar residues" evidence="13">
    <location>
        <begin position="420"/>
        <end position="438"/>
    </location>
</feature>
<comment type="pathway">
    <text evidence="1">Protein modification; protein ubiquitination.</text>
</comment>
<reference evidence="19" key="3">
    <citation type="submission" date="2014-09" db="EMBL/GenBank/DDBJ databases">
        <authorList>
            <person name="Magalhaes I.L.F."/>
            <person name="Oliveira U."/>
            <person name="Santos F.R."/>
            <person name="Vidigal T.H.D.A."/>
            <person name="Brescovit A.D."/>
            <person name="Santos A.J."/>
        </authorList>
    </citation>
    <scope>NUCLEOTIDE SEQUENCE</scope>
</reference>
<dbReference type="FunFam" id="3.30.40.10:FF:000429">
    <property type="entry name" value="E3 ubiquitin-protein ligase RNF13"/>
    <property type="match status" value="1"/>
</dbReference>
<evidence type="ECO:0000313" key="21">
    <source>
        <dbReference type="EMBL" id="JAQ06841.1"/>
    </source>
</evidence>
<dbReference type="InterPro" id="IPR013083">
    <property type="entry name" value="Znf_RING/FYVE/PHD"/>
</dbReference>
<evidence type="ECO:0000313" key="17">
    <source>
        <dbReference type="EMBL" id="JAG37194.1"/>
    </source>
</evidence>
<dbReference type="InterPro" id="IPR001841">
    <property type="entry name" value="Znf_RING"/>
</dbReference>
<evidence type="ECO:0000256" key="8">
    <source>
        <dbReference type="ARBA" id="ARBA00022989"/>
    </source>
</evidence>
<dbReference type="PANTHER" id="PTHR47168">
    <property type="entry name" value="RING ZINC FINGER DOMAIN SUPERFAMILY PROTEIN-RELATED"/>
    <property type="match status" value="1"/>
</dbReference>
<gene>
    <name evidence="18" type="primary">RNF13_0</name>
    <name evidence="17" type="synonym">RNF13_1</name>
    <name evidence="21" type="synonym">RNF13_2</name>
    <name evidence="17" type="ORF">CM83_73941</name>
    <name evidence="18" type="ORF">CM83_73945</name>
    <name evidence="20" type="ORF">g.81686</name>
    <name evidence="22" type="ORF">g.81689</name>
    <name evidence="21" type="ORF">g.81692</name>
</gene>
<evidence type="ECO:0000256" key="10">
    <source>
        <dbReference type="ARBA" id="ARBA00023180"/>
    </source>
</evidence>
<evidence type="ECO:0000256" key="1">
    <source>
        <dbReference type="ARBA" id="ARBA00004906"/>
    </source>
</evidence>
<dbReference type="Gene3D" id="3.30.40.10">
    <property type="entry name" value="Zinc/RING finger domain, C3HC4 (zinc finger)"/>
    <property type="match status" value="1"/>
</dbReference>
<feature type="region of interest" description="Disordered" evidence="13">
    <location>
        <begin position="359"/>
        <end position="446"/>
    </location>
</feature>
<evidence type="ECO:0000313" key="20">
    <source>
        <dbReference type="EMBL" id="JAQ05796.1"/>
    </source>
</evidence>
<evidence type="ECO:0000313" key="18">
    <source>
        <dbReference type="EMBL" id="JAG37195.1"/>
    </source>
</evidence>
<dbReference type="EMBL" id="GBHO01006410">
    <property type="protein sequence ID" value="JAG37194.1"/>
    <property type="molecule type" value="Transcribed_RNA"/>
</dbReference>
<dbReference type="GO" id="GO:0005737">
    <property type="term" value="C:cytoplasm"/>
    <property type="evidence" value="ECO:0007669"/>
    <property type="project" value="UniProtKB-ARBA"/>
</dbReference>
<feature type="compositionally biased region" description="Polar residues" evidence="13">
    <location>
        <begin position="394"/>
        <end position="406"/>
    </location>
</feature>
<dbReference type="GO" id="GO:0008270">
    <property type="term" value="F:zinc ion binding"/>
    <property type="evidence" value="ECO:0007669"/>
    <property type="project" value="UniProtKB-KW"/>
</dbReference>
<evidence type="ECO:0000256" key="7">
    <source>
        <dbReference type="ARBA" id="ARBA00022833"/>
    </source>
</evidence>
<keyword evidence="5 15" id="KW-0732">Signal</keyword>
<evidence type="ECO:0000256" key="13">
    <source>
        <dbReference type="SAM" id="MobiDB-lite"/>
    </source>
</evidence>
<keyword evidence="10" id="KW-0325">Glycoprotein</keyword>
<dbReference type="GO" id="GO:0016740">
    <property type="term" value="F:transferase activity"/>
    <property type="evidence" value="ECO:0007669"/>
    <property type="project" value="UniProtKB-KW"/>
</dbReference>
<dbReference type="EMBL" id="GDHC01011788">
    <property type="protein sequence ID" value="JAQ06841.1"/>
    <property type="molecule type" value="Transcribed_RNA"/>
</dbReference>
<dbReference type="FunFam" id="3.50.30.30:FF:000026">
    <property type="entry name" value="E3 ubiquitin-protein ligase RNF13"/>
    <property type="match status" value="1"/>
</dbReference>
<feature type="chain" id="PRO_5015034105" evidence="15">
    <location>
        <begin position="22"/>
        <end position="446"/>
    </location>
</feature>